<dbReference type="Pfam" id="PF02517">
    <property type="entry name" value="Rce1-like"/>
    <property type="match status" value="1"/>
</dbReference>
<feature type="transmembrane region" description="Helical" evidence="1">
    <location>
        <begin position="235"/>
        <end position="256"/>
    </location>
</feature>
<sequence length="308" mass="35180">MENMTDLNLHVQSKKDNTIFKVHTFFFLMMAWSISMQFVPLPDWTYQPIAIFLPCVVYFIYDKQAFKRICTGYKPLKIRAILIIPLIWMCMLPLKITIISTYDFLFGNELSTIVSSHTVSNPWVLILLTAVTPAIFEELIMRGIILDGYRNKKIHIAAIMNGLIFGMMHLNTFQFVHTFISGIVMTYLVYITGSIFSSMLLHFINNSFPQWMNILSGPAVSETAESTSASSVTSISTLIIMAIFAVIGLFITTKLFKKLCEIYNVNIKENNKIKVFSDEKIINFPFIGVIILFIGFSLFIILRVKGLM</sequence>
<feature type="transmembrane region" description="Helical" evidence="1">
    <location>
        <begin position="81"/>
        <end position="102"/>
    </location>
</feature>
<keyword evidence="4" id="KW-1185">Reference proteome</keyword>
<dbReference type="InterPro" id="IPR052710">
    <property type="entry name" value="CAAX_protease"/>
</dbReference>
<evidence type="ECO:0000259" key="2">
    <source>
        <dbReference type="Pfam" id="PF02517"/>
    </source>
</evidence>
<evidence type="ECO:0000256" key="1">
    <source>
        <dbReference type="SAM" id="Phobius"/>
    </source>
</evidence>
<accession>A0A9J6NWR4</accession>
<keyword evidence="3" id="KW-0482">Metalloprotease</keyword>
<feature type="transmembrane region" description="Helical" evidence="1">
    <location>
        <begin position="20"/>
        <end position="38"/>
    </location>
</feature>
<dbReference type="GO" id="GO:0004175">
    <property type="term" value="F:endopeptidase activity"/>
    <property type="evidence" value="ECO:0007669"/>
    <property type="project" value="UniProtKB-ARBA"/>
</dbReference>
<feature type="transmembrane region" description="Helical" evidence="1">
    <location>
        <begin position="179"/>
        <end position="204"/>
    </location>
</feature>
<dbReference type="PANTHER" id="PTHR36435:SF1">
    <property type="entry name" value="CAAX AMINO TERMINAL PROTEASE FAMILY PROTEIN"/>
    <property type="match status" value="1"/>
</dbReference>
<dbReference type="RefSeq" id="WP_250857825.1">
    <property type="nucleotide sequence ID" value="NZ_JAGSOJ010000001.1"/>
</dbReference>
<dbReference type="PANTHER" id="PTHR36435">
    <property type="entry name" value="SLR1288 PROTEIN"/>
    <property type="match status" value="1"/>
</dbReference>
<dbReference type="EMBL" id="JAGSOJ010000001">
    <property type="protein sequence ID" value="MCM1988959.1"/>
    <property type="molecule type" value="Genomic_DNA"/>
</dbReference>
<keyword evidence="1" id="KW-0472">Membrane</keyword>
<comment type="caution">
    <text evidence="3">The sequence shown here is derived from an EMBL/GenBank/DDBJ whole genome shotgun (WGS) entry which is preliminary data.</text>
</comment>
<keyword evidence="3" id="KW-0645">Protease</keyword>
<name>A0A9J6NWR4_9CLOT</name>
<dbReference type="InterPro" id="IPR003675">
    <property type="entry name" value="Rce1/LyrA-like_dom"/>
</dbReference>
<gene>
    <name evidence="3" type="ORF">KDK92_04340</name>
</gene>
<organism evidence="3 4">
    <name type="scientific">Oceanirhabdus seepicola</name>
    <dbReference type="NCBI Taxonomy" id="2828781"/>
    <lineage>
        <taxon>Bacteria</taxon>
        <taxon>Bacillati</taxon>
        <taxon>Bacillota</taxon>
        <taxon>Clostridia</taxon>
        <taxon>Eubacteriales</taxon>
        <taxon>Clostridiaceae</taxon>
        <taxon>Oceanirhabdus</taxon>
    </lineage>
</organism>
<reference evidence="3" key="1">
    <citation type="journal article" date="2021" name="mSystems">
        <title>Bacteria and Archaea Synergistically Convert Glycine Betaine to Biogenic Methane in the Formosa Cold Seep of the South China Sea.</title>
        <authorList>
            <person name="Li L."/>
            <person name="Zhang W."/>
            <person name="Zhang S."/>
            <person name="Song L."/>
            <person name="Sun Q."/>
            <person name="Zhang H."/>
            <person name="Xiang H."/>
            <person name="Dong X."/>
        </authorList>
    </citation>
    <scope>NUCLEOTIDE SEQUENCE</scope>
    <source>
        <strain evidence="3">ZWT</strain>
    </source>
</reference>
<proteinExistence type="predicted"/>
<keyword evidence="1" id="KW-1133">Transmembrane helix</keyword>
<evidence type="ECO:0000313" key="3">
    <source>
        <dbReference type="EMBL" id="MCM1988959.1"/>
    </source>
</evidence>
<feature type="domain" description="CAAX prenyl protease 2/Lysostaphin resistance protein A-like" evidence="2">
    <location>
        <begin position="121"/>
        <end position="207"/>
    </location>
</feature>
<dbReference type="GO" id="GO:0080120">
    <property type="term" value="P:CAAX-box protein maturation"/>
    <property type="evidence" value="ECO:0007669"/>
    <property type="project" value="UniProtKB-ARBA"/>
</dbReference>
<keyword evidence="3" id="KW-0378">Hydrolase</keyword>
<feature type="transmembrane region" description="Helical" evidence="1">
    <location>
        <begin position="44"/>
        <end position="61"/>
    </location>
</feature>
<dbReference type="GO" id="GO:0008237">
    <property type="term" value="F:metallopeptidase activity"/>
    <property type="evidence" value="ECO:0007669"/>
    <property type="project" value="UniProtKB-KW"/>
</dbReference>
<dbReference type="Proteomes" id="UP001056429">
    <property type="component" value="Unassembled WGS sequence"/>
</dbReference>
<protein>
    <submittedName>
        <fullName evidence="3">CPBP family intramembrane metalloprotease</fullName>
    </submittedName>
</protein>
<evidence type="ECO:0000313" key="4">
    <source>
        <dbReference type="Proteomes" id="UP001056429"/>
    </source>
</evidence>
<reference evidence="3" key="2">
    <citation type="submission" date="2021-04" db="EMBL/GenBank/DDBJ databases">
        <authorList>
            <person name="Dong X."/>
        </authorList>
    </citation>
    <scope>NUCLEOTIDE SEQUENCE</scope>
    <source>
        <strain evidence="3">ZWT</strain>
    </source>
</reference>
<feature type="transmembrane region" description="Helical" evidence="1">
    <location>
        <begin position="122"/>
        <end position="141"/>
    </location>
</feature>
<feature type="transmembrane region" description="Helical" evidence="1">
    <location>
        <begin position="281"/>
        <end position="302"/>
    </location>
</feature>
<keyword evidence="1" id="KW-0812">Transmembrane</keyword>
<feature type="transmembrane region" description="Helical" evidence="1">
    <location>
        <begin position="153"/>
        <end position="173"/>
    </location>
</feature>
<dbReference type="AlphaFoldDB" id="A0A9J6NWR4"/>